<dbReference type="Gene3D" id="3.30.40.10">
    <property type="entry name" value="Zinc/RING finger domain, C3HC4 (zinc finger)"/>
    <property type="match status" value="1"/>
</dbReference>
<evidence type="ECO:0000256" key="4">
    <source>
        <dbReference type="PROSITE-ProRule" id="PRU00175"/>
    </source>
</evidence>
<dbReference type="InterPro" id="IPR047134">
    <property type="entry name" value="RNF4"/>
</dbReference>
<proteinExistence type="predicted"/>
<evidence type="ECO:0000256" key="1">
    <source>
        <dbReference type="ARBA" id="ARBA00022723"/>
    </source>
</evidence>
<dbReference type="Proteomes" id="UP001158576">
    <property type="component" value="Chromosome 2"/>
</dbReference>
<gene>
    <name evidence="7" type="ORF">OKIOD_LOCUS15139</name>
</gene>
<evidence type="ECO:0000256" key="5">
    <source>
        <dbReference type="SAM" id="MobiDB-lite"/>
    </source>
</evidence>
<evidence type="ECO:0000259" key="6">
    <source>
        <dbReference type="PROSITE" id="PS50089"/>
    </source>
</evidence>
<dbReference type="Pfam" id="PF13639">
    <property type="entry name" value="zf-RING_2"/>
    <property type="match status" value="1"/>
</dbReference>
<protein>
    <submittedName>
        <fullName evidence="7">Oidioi.mRNA.OKI2018_I69.chr2.g6374.t1.cds</fullName>
    </submittedName>
</protein>
<sequence>MKEAHEEEIENMLQNFAPAESPEKNNDCPICMEEYDSKENIKCTSKGCGHQMCFSCFEEILGNKNPSARKCPFCNKKVQPNQILKLY</sequence>
<evidence type="ECO:0000313" key="7">
    <source>
        <dbReference type="EMBL" id="CAG5112122.1"/>
    </source>
</evidence>
<reference evidence="7 8" key="1">
    <citation type="submission" date="2021-04" db="EMBL/GenBank/DDBJ databases">
        <authorList>
            <person name="Bliznina A."/>
        </authorList>
    </citation>
    <scope>NUCLEOTIDE SEQUENCE [LARGE SCALE GENOMIC DNA]</scope>
</reference>
<feature type="region of interest" description="Disordered" evidence="5">
    <location>
        <begin position="1"/>
        <end position="25"/>
    </location>
</feature>
<dbReference type="EMBL" id="OU015567">
    <property type="protein sequence ID" value="CAG5112122.1"/>
    <property type="molecule type" value="Genomic_DNA"/>
</dbReference>
<keyword evidence="8" id="KW-1185">Reference proteome</keyword>
<feature type="domain" description="RING-type" evidence="6">
    <location>
        <begin position="28"/>
        <end position="75"/>
    </location>
</feature>
<dbReference type="InterPro" id="IPR001841">
    <property type="entry name" value="Znf_RING"/>
</dbReference>
<dbReference type="InterPro" id="IPR013083">
    <property type="entry name" value="Znf_RING/FYVE/PHD"/>
</dbReference>
<organism evidence="7 8">
    <name type="scientific">Oikopleura dioica</name>
    <name type="common">Tunicate</name>
    <dbReference type="NCBI Taxonomy" id="34765"/>
    <lineage>
        <taxon>Eukaryota</taxon>
        <taxon>Metazoa</taxon>
        <taxon>Chordata</taxon>
        <taxon>Tunicata</taxon>
        <taxon>Appendicularia</taxon>
        <taxon>Copelata</taxon>
        <taxon>Oikopleuridae</taxon>
        <taxon>Oikopleura</taxon>
    </lineage>
</organism>
<name>A0ABN7T526_OIKDI</name>
<evidence type="ECO:0000256" key="3">
    <source>
        <dbReference type="ARBA" id="ARBA00022833"/>
    </source>
</evidence>
<dbReference type="SUPFAM" id="SSF57850">
    <property type="entry name" value="RING/U-box"/>
    <property type="match status" value="1"/>
</dbReference>
<dbReference type="PROSITE" id="PS50089">
    <property type="entry name" value="ZF_RING_2"/>
    <property type="match status" value="1"/>
</dbReference>
<accession>A0ABN7T526</accession>
<dbReference type="PANTHER" id="PTHR23041:SF78">
    <property type="entry name" value="E3 UBIQUITIN-PROTEIN LIGASE RNF4"/>
    <property type="match status" value="1"/>
</dbReference>
<keyword evidence="1" id="KW-0479">Metal-binding</keyword>
<evidence type="ECO:0000313" key="8">
    <source>
        <dbReference type="Proteomes" id="UP001158576"/>
    </source>
</evidence>
<dbReference type="PANTHER" id="PTHR23041">
    <property type="entry name" value="RING FINGER DOMAIN-CONTAINING"/>
    <property type="match status" value="1"/>
</dbReference>
<dbReference type="SMART" id="SM00184">
    <property type="entry name" value="RING"/>
    <property type="match status" value="1"/>
</dbReference>
<keyword evidence="2 4" id="KW-0863">Zinc-finger</keyword>
<keyword evidence="3" id="KW-0862">Zinc</keyword>
<feature type="compositionally biased region" description="Acidic residues" evidence="5">
    <location>
        <begin position="1"/>
        <end position="10"/>
    </location>
</feature>
<evidence type="ECO:0000256" key="2">
    <source>
        <dbReference type="ARBA" id="ARBA00022771"/>
    </source>
</evidence>